<comment type="caution">
    <text evidence="8">The sequence shown here is derived from an EMBL/GenBank/DDBJ whole genome shotgun (WGS) entry which is preliminary data.</text>
</comment>
<gene>
    <name evidence="8" type="ORF">T310_4787</name>
</gene>
<protein>
    <submittedName>
        <fullName evidence="8">Amino-acid N-acetyltransferase subunit Mak10</fullName>
    </submittedName>
</protein>
<dbReference type="Proteomes" id="UP000053958">
    <property type="component" value="Unassembled WGS sequence"/>
</dbReference>
<evidence type="ECO:0000259" key="6">
    <source>
        <dbReference type="Pfam" id="PF04112"/>
    </source>
</evidence>
<evidence type="ECO:0000256" key="4">
    <source>
        <dbReference type="ARBA" id="ARBA00022490"/>
    </source>
</evidence>
<dbReference type="Pfam" id="PF04112">
    <property type="entry name" value="Mak10"/>
    <property type="match status" value="1"/>
</dbReference>
<feature type="domain" description="NAA35-like TPR repeats" evidence="7">
    <location>
        <begin position="470"/>
        <end position="859"/>
    </location>
</feature>
<comment type="similarity">
    <text evidence="2">Belongs to the MAK10 family.</text>
</comment>
<dbReference type="GO" id="GO:0031417">
    <property type="term" value="C:NatC complex"/>
    <property type="evidence" value="ECO:0007669"/>
    <property type="project" value="InterPro"/>
</dbReference>
<dbReference type="CDD" id="cd12153">
    <property type="entry name" value="F1-ATPase_epsilon"/>
    <property type="match status" value="1"/>
</dbReference>
<evidence type="ECO:0000313" key="9">
    <source>
        <dbReference type="Proteomes" id="UP000053958"/>
    </source>
</evidence>
<evidence type="ECO:0000256" key="2">
    <source>
        <dbReference type="ARBA" id="ARBA00006289"/>
    </source>
</evidence>
<proteinExistence type="inferred from homology"/>
<name>A0A0F4YTN2_RASE3</name>
<evidence type="ECO:0000256" key="1">
    <source>
        <dbReference type="ARBA" id="ARBA00004496"/>
    </source>
</evidence>
<organism evidence="8 9">
    <name type="scientific">Rasamsonia emersonii (strain ATCC 16479 / CBS 393.64 / IMI 116815)</name>
    <dbReference type="NCBI Taxonomy" id="1408163"/>
    <lineage>
        <taxon>Eukaryota</taxon>
        <taxon>Fungi</taxon>
        <taxon>Dikarya</taxon>
        <taxon>Ascomycota</taxon>
        <taxon>Pezizomycotina</taxon>
        <taxon>Eurotiomycetes</taxon>
        <taxon>Eurotiomycetidae</taxon>
        <taxon>Eurotiales</taxon>
        <taxon>Trichocomaceae</taxon>
        <taxon>Rasamsonia</taxon>
    </lineage>
</organism>
<dbReference type="OrthoDB" id="269405at2759"/>
<dbReference type="Pfam" id="PF04627">
    <property type="entry name" value="ATP-synt_Eps"/>
    <property type="match status" value="1"/>
</dbReference>
<accession>A0A0F4YTN2</accession>
<sequence>MTATWKAAGLTYNRYLAVAARAVRRSLKEGPRLQAERRDRMDLKFAKWETAATRYPNRRSRSPLDHNSVSKYAGQQPRYCRDLHPPVKKEKATGCKELPTTAFKIMLPNNEVRLPQPRLTSQTVVPRDITEQFTNAASKLRTGQLVKDEFFTLFEAVGALEIMDSKMDSGYLGPGENHAQALEDDYDVMRELQPQEVLGVMDQLLCHEMAWHMGHPLSQTLFTSIYLDKLLWPVPKTLDEARFYRREQEYHAEIEEQSPLTHLVLRAFCLALVKACDLVHARVTAEYYYEVGPNCSISCGTGMSDAVQEEDFLAQLYNRSLLTEFEIEPLQEIINQAVSWLNEQEGRVDVNLKQALVDRLEFRKHFLTALSQDIDVVHTRLKEPFVSCLNLVSPIEKSMSLGTPVPEAFSMKIQRRLASTVPPRPMVTISSKDAIDHLRRLCRDAIDMQEILDYSSSYNLRVAVWMLVSRKPQPAVYIRSLLQTFIVHDMKVLGSIPVKQFLYDDLAELVLPCSTLLRPENEEVEVPSDPRFQIVRSMEGFVKRVSQPFVDTFRTACLNRCRVRRALCHTIVDWDNLQVEAEELDAHLRTLTLEQPLMLHGGEPTYSYPLSSWIYHEKLRQIRLIIQMGFELSIYSPEELPGMYWYLSHICSTHLSHIERIRTFVIAESKRNVSATSLLRRGNSKAAERKRAFEKTLTVLDRHTMYLIATEAFALALHGLYAFLARHQLLPNAASSEAYSSARLRYELRMKPFIPITLPELVPFEVYEREATLKGESDAAVLERATAAVGEARKAWETVLAHGAFLPPLEPGKNPSTPPSKSAVGDDWQRDIKDTLRACIGASIAIGAVSKAFSAQSKKSQTAKDEQSSSLSLKVEIPEVGSSARWHDWWAVPRISEANAGKT</sequence>
<dbReference type="InterPro" id="IPR057983">
    <property type="entry name" value="NAA35-like_N"/>
</dbReference>
<dbReference type="Gene3D" id="1.10.1620.20">
    <property type="entry name" value="ATP synthase, F1 complex, epsilon subunit superfamily, mitochondrial"/>
    <property type="match status" value="1"/>
</dbReference>
<keyword evidence="4" id="KW-0963">Cytoplasm</keyword>
<dbReference type="PANTHER" id="PTHR21373">
    <property type="entry name" value="GLUCOSE REPRESSIBLE PROTEIN MAK10"/>
    <property type="match status" value="1"/>
</dbReference>
<keyword evidence="9" id="KW-1185">Reference proteome</keyword>
<dbReference type="Pfam" id="PF25789">
    <property type="entry name" value="TPR_NAA35"/>
    <property type="match status" value="1"/>
</dbReference>
<dbReference type="InterPro" id="IPR007244">
    <property type="entry name" value="Naa35_N"/>
</dbReference>
<dbReference type="GO" id="GO:0046933">
    <property type="term" value="F:proton-transporting ATP synthase activity, rotational mechanism"/>
    <property type="evidence" value="ECO:0007669"/>
    <property type="project" value="InterPro"/>
</dbReference>
<reference evidence="8 9" key="1">
    <citation type="submission" date="2015-04" db="EMBL/GenBank/DDBJ databases">
        <authorList>
            <person name="Heijne W.H."/>
            <person name="Fedorova N.D."/>
            <person name="Nierman W.C."/>
            <person name="Vollebregt A.W."/>
            <person name="Zhao Z."/>
            <person name="Wu L."/>
            <person name="Kumar M."/>
            <person name="Stam H."/>
            <person name="van den Berg M.A."/>
            <person name="Pel H.J."/>
        </authorList>
    </citation>
    <scope>NUCLEOTIDE SEQUENCE [LARGE SCALE GENOMIC DNA]</scope>
    <source>
        <strain evidence="8 9">CBS 393.64</strain>
    </source>
</reference>
<keyword evidence="8" id="KW-0808">Transferase</keyword>
<feature type="region of interest" description="Disordered" evidence="5">
    <location>
        <begin position="807"/>
        <end position="826"/>
    </location>
</feature>
<dbReference type="STRING" id="1408163.A0A0F4YTN2"/>
<evidence type="ECO:0000259" key="7">
    <source>
        <dbReference type="Pfam" id="PF25789"/>
    </source>
</evidence>
<feature type="region of interest" description="Disordered" evidence="5">
    <location>
        <begin position="54"/>
        <end position="76"/>
    </location>
</feature>
<dbReference type="GO" id="GO:0016740">
    <property type="term" value="F:transferase activity"/>
    <property type="evidence" value="ECO:0007669"/>
    <property type="project" value="UniProtKB-KW"/>
</dbReference>
<evidence type="ECO:0000256" key="3">
    <source>
        <dbReference type="ARBA" id="ARBA00009502"/>
    </source>
</evidence>
<comment type="subcellular location">
    <subcellularLocation>
        <location evidence="1">Cytoplasm</location>
    </subcellularLocation>
</comment>
<dbReference type="SUPFAM" id="SSF48690">
    <property type="entry name" value="Epsilon subunit of mitochondrial F1F0-ATP synthase"/>
    <property type="match status" value="1"/>
</dbReference>
<dbReference type="GO" id="GO:0045259">
    <property type="term" value="C:proton-transporting ATP synthase complex"/>
    <property type="evidence" value="ECO:0007669"/>
    <property type="project" value="InterPro"/>
</dbReference>
<dbReference type="InterPro" id="IPR036742">
    <property type="entry name" value="ATP_synth_F1_esu_sf_mt"/>
</dbReference>
<evidence type="ECO:0000313" key="8">
    <source>
        <dbReference type="EMBL" id="KKA21186.1"/>
    </source>
</evidence>
<dbReference type="GeneID" id="25317134"/>
<dbReference type="PANTHER" id="PTHR21373:SF0">
    <property type="entry name" value="N-ALPHA-ACETYLTRANSFERASE 35, NATC AUXILIARY SUBUNIT"/>
    <property type="match status" value="1"/>
</dbReference>
<evidence type="ECO:0000256" key="5">
    <source>
        <dbReference type="SAM" id="MobiDB-lite"/>
    </source>
</evidence>
<dbReference type="RefSeq" id="XP_013327798.1">
    <property type="nucleotide sequence ID" value="XM_013472344.1"/>
</dbReference>
<comment type="similarity">
    <text evidence="3">Belongs to the eukaryotic ATPase epsilon family.</text>
</comment>
<dbReference type="GO" id="GO:0005743">
    <property type="term" value="C:mitochondrial inner membrane"/>
    <property type="evidence" value="ECO:0007669"/>
    <property type="project" value="InterPro"/>
</dbReference>
<feature type="domain" description="NAA35-like N-terminal" evidence="6">
    <location>
        <begin position="143"/>
        <end position="327"/>
    </location>
</feature>
<dbReference type="InterPro" id="IPR006721">
    <property type="entry name" value="ATP_synth_F1_esu_mt"/>
</dbReference>
<dbReference type="AlphaFoldDB" id="A0A0F4YTN2"/>
<dbReference type="EMBL" id="LASV01000196">
    <property type="protein sequence ID" value="KKA21186.1"/>
    <property type="molecule type" value="Genomic_DNA"/>
</dbReference>
<dbReference type="InterPro" id="IPR057982">
    <property type="entry name" value="TPR_NAA35"/>
</dbReference>